<accession>A0A067R351</accession>
<organism evidence="1 2">
    <name type="scientific">Zootermopsis nevadensis</name>
    <name type="common">Dampwood termite</name>
    <dbReference type="NCBI Taxonomy" id="136037"/>
    <lineage>
        <taxon>Eukaryota</taxon>
        <taxon>Metazoa</taxon>
        <taxon>Ecdysozoa</taxon>
        <taxon>Arthropoda</taxon>
        <taxon>Hexapoda</taxon>
        <taxon>Insecta</taxon>
        <taxon>Pterygota</taxon>
        <taxon>Neoptera</taxon>
        <taxon>Polyneoptera</taxon>
        <taxon>Dictyoptera</taxon>
        <taxon>Blattodea</taxon>
        <taxon>Blattoidea</taxon>
        <taxon>Termitoidae</taxon>
        <taxon>Termopsidae</taxon>
        <taxon>Zootermopsis</taxon>
    </lineage>
</organism>
<evidence type="ECO:0000313" key="1">
    <source>
        <dbReference type="EMBL" id="KDR13505.1"/>
    </source>
</evidence>
<dbReference type="InParanoid" id="A0A067R351"/>
<protein>
    <submittedName>
        <fullName evidence="1">Uncharacterized protein</fullName>
    </submittedName>
</protein>
<dbReference type="Proteomes" id="UP000027135">
    <property type="component" value="Unassembled WGS sequence"/>
</dbReference>
<gene>
    <name evidence="1" type="ORF">L798_12446</name>
</gene>
<evidence type="ECO:0000313" key="2">
    <source>
        <dbReference type="Proteomes" id="UP000027135"/>
    </source>
</evidence>
<dbReference type="AlphaFoldDB" id="A0A067R351"/>
<proteinExistence type="predicted"/>
<keyword evidence="2" id="KW-1185">Reference proteome</keyword>
<dbReference type="EMBL" id="KK852942">
    <property type="protein sequence ID" value="KDR13505.1"/>
    <property type="molecule type" value="Genomic_DNA"/>
</dbReference>
<reference evidence="1 2" key="1">
    <citation type="journal article" date="2014" name="Nat. Commun.">
        <title>Molecular traces of alternative social organization in a termite genome.</title>
        <authorList>
            <person name="Terrapon N."/>
            <person name="Li C."/>
            <person name="Robertson H.M."/>
            <person name="Ji L."/>
            <person name="Meng X."/>
            <person name="Booth W."/>
            <person name="Chen Z."/>
            <person name="Childers C.P."/>
            <person name="Glastad K.M."/>
            <person name="Gokhale K."/>
            <person name="Gowin J."/>
            <person name="Gronenberg W."/>
            <person name="Hermansen R.A."/>
            <person name="Hu H."/>
            <person name="Hunt B.G."/>
            <person name="Huylmans A.K."/>
            <person name="Khalil S.M."/>
            <person name="Mitchell R.D."/>
            <person name="Munoz-Torres M.C."/>
            <person name="Mustard J.A."/>
            <person name="Pan H."/>
            <person name="Reese J.T."/>
            <person name="Scharf M.E."/>
            <person name="Sun F."/>
            <person name="Vogel H."/>
            <person name="Xiao J."/>
            <person name="Yang W."/>
            <person name="Yang Z."/>
            <person name="Yang Z."/>
            <person name="Zhou J."/>
            <person name="Zhu J."/>
            <person name="Brent C.S."/>
            <person name="Elsik C.G."/>
            <person name="Goodisman M.A."/>
            <person name="Liberles D.A."/>
            <person name="Roe R.M."/>
            <person name="Vargo E.L."/>
            <person name="Vilcinskas A."/>
            <person name="Wang J."/>
            <person name="Bornberg-Bauer E."/>
            <person name="Korb J."/>
            <person name="Zhang G."/>
            <person name="Liebig J."/>
        </authorList>
    </citation>
    <scope>NUCLEOTIDE SEQUENCE [LARGE SCALE GENOMIC DNA]</scope>
    <source>
        <tissue evidence="1">Whole organism</tissue>
    </source>
</reference>
<sequence>MSCPPYPQPVSAALPWACSVDHLWSSSFSIRVLCCLRSFHVNGKGYLTDDANCWRRAVVVAHPERARIAGSLNSVKLSPAPRLTRVTRCSSLGKPRPPSPLPQ</sequence>
<name>A0A067R351_ZOONE</name>